<feature type="chain" id="PRO_5046931580" evidence="1">
    <location>
        <begin position="21"/>
        <end position="243"/>
    </location>
</feature>
<evidence type="ECO:0000256" key="1">
    <source>
        <dbReference type="SAM" id="SignalP"/>
    </source>
</evidence>
<sequence>MLMRTILIYHFLTLCAVALAFNVPQTWIIGLRDNRTLDQHLALINTTISVEQIIPEINGYAMPVSEDDDEHIISAIRQDHLVGFVVQEPRGFFSETGHLGLEGEDLMEYEDERMWLTLQAQDPEVLVTDDDATKISLAWRIFFTDSSAKQKHLSTIRDELEIIGVLKRSYFVVFMDQKQEKHYLPLIERVRSVTAVYPERERIGIFYDEVEGAEVKPYNGDNVLIYEVRTSPRRMKFLQHSFG</sequence>
<proteinExistence type="predicted"/>
<name>A0ABR0T7X4_AURPU</name>
<protein>
    <submittedName>
        <fullName evidence="2">Uncharacterized protein</fullName>
    </submittedName>
</protein>
<dbReference type="Proteomes" id="UP001341245">
    <property type="component" value="Unassembled WGS sequence"/>
</dbReference>
<dbReference type="EMBL" id="JASGXD010000017">
    <property type="protein sequence ID" value="KAK6000541.1"/>
    <property type="molecule type" value="Genomic_DNA"/>
</dbReference>
<accession>A0ABR0T7X4</accession>
<organism evidence="2 3">
    <name type="scientific">Aureobasidium pullulans</name>
    <name type="common">Black yeast</name>
    <name type="synonym">Pullularia pullulans</name>
    <dbReference type="NCBI Taxonomy" id="5580"/>
    <lineage>
        <taxon>Eukaryota</taxon>
        <taxon>Fungi</taxon>
        <taxon>Dikarya</taxon>
        <taxon>Ascomycota</taxon>
        <taxon>Pezizomycotina</taxon>
        <taxon>Dothideomycetes</taxon>
        <taxon>Dothideomycetidae</taxon>
        <taxon>Dothideales</taxon>
        <taxon>Saccotheciaceae</taxon>
        <taxon>Aureobasidium</taxon>
    </lineage>
</organism>
<keyword evidence="1" id="KW-0732">Signal</keyword>
<reference evidence="2 3" key="1">
    <citation type="submission" date="2023-11" db="EMBL/GenBank/DDBJ databases">
        <title>Draft genome sequence and annotation of the polyextremotolerant black yeast-like fungus Aureobasidium pullulans NRRL 62042.</title>
        <authorList>
            <person name="Dielentheis-Frenken M.R.E."/>
            <person name="Wibberg D."/>
            <person name="Blank L.M."/>
            <person name="Tiso T."/>
        </authorList>
    </citation>
    <scope>NUCLEOTIDE SEQUENCE [LARGE SCALE GENOMIC DNA]</scope>
    <source>
        <strain evidence="2 3">NRRL 62042</strain>
    </source>
</reference>
<keyword evidence="3" id="KW-1185">Reference proteome</keyword>
<comment type="caution">
    <text evidence="2">The sequence shown here is derived from an EMBL/GenBank/DDBJ whole genome shotgun (WGS) entry which is preliminary data.</text>
</comment>
<feature type="signal peptide" evidence="1">
    <location>
        <begin position="1"/>
        <end position="20"/>
    </location>
</feature>
<evidence type="ECO:0000313" key="3">
    <source>
        <dbReference type="Proteomes" id="UP001341245"/>
    </source>
</evidence>
<evidence type="ECO:0000313" key="2">
    <source>
        <dbReference type="EMBL" id="KAK6000541.1"/>
    </source>
</evidence>
<gene>
    <name evidence="2" type="ORF">QM012_003787</name>
</gene>